<dbReference type="SUPFAM" id="SSF141523">
    <property type="entry name" value="L,D-transpeptidase catalytic domain-like"/>
    <property type="match status" value="1"/>
</dbReference>
<name>A0A2P7AY35_9HYPH</name>
<comment type="pathway">
    <text evidence="1 9">Cell wall biogenesis; peptidoglycan biosynthesis.</text>
</comment>
<feature type="domain" description="L,D-TPase catalytic" evidence="10">
    <location>
        <begin position="62"/>
        <end position="198"/>
    </location>
</feature>
<evidence type="ECO:0000256" key="9">
    <source>
        <dbReference type="PROSITE-ProRule" id="PRU01373"/>
    </source>
</evidence>
<protein>
    <submittedName>
        <fullName evidence="11">Oxidoreductase</fullName>
    </submittedName>
</protein>
<dbReference type="GO" id="GO:0071972">
    <property type="term" value="F:peptidoglycan L,D-transpeptidase activity"/>
    <property type="evidence" value="ECO:0007669"/>
    <property type="project" value="TreeGrafter"/>
</dbReference>
<proteinExistence type="inferred from homology"/>
<dbReference type="EMBL" id="PGGM01000016">
    <property type="protein sequence ID" value="PSH59129.1"/>
    <property type="molecule type" value="Genomic_DNA"/>
</dbReference>
<dbReference type="PROSITE" id="PS51318">
    <property type="entry name" value="TAT"/>
    <property type="match status" value="1"/>
</dbReference>
<sequence length="198" mass="21773">MNNEKITRRGLMLGSLALITSGCTPAVRQTFAPISSAFAVPSGMDPRLRRQEVPYEGSEPPGTLVVNTSERFLYSVEGNGWATRYGIAVGEEGLTLKGRATIGRKEEWPSWRPTASMMKRKPRLLQYANGVPGGPDNPLGARGLYLYRDGRDTLFRLHGTNEPWLIGQAVSNGCIRLTNEDIVDLYNRTPLGTPVVII</sequence>
<dbReference type="CDD" id="cd16913">
    <property type="entry name" value="YkuD_like"/>
    <property type="match status" value="1"/>
</dbReference>
<dbReference type="GO" id="GO:0008360">
    <property type="term" value="P:regulation of cell shape"/>
    <property type="evidence" value="ECO:0007669"/>
    <property type="project" value="UniProtKB-UniRule"/>
</dbReference>
<gene>
    <name evidence="11" type="ORF">CU103_26140</name>
</gene>
<evidence type="ECO:0000256" key="5">
    <source>
        <dbReference type="ARBA" id="ARBA00022801"/>
    </source>
</evidence>
<keyword evidence="6 9" id="KW-0133">Cell shape</keyword>
<dbReference type="GO" id="GO:0018104">
    <property type="term" value="P:peptidoglycan-protein cross-linking"/>
    <property type="evidence" value="ECO:0007669"/>
    <property type="project" value="TreeGrafter"/>
</dbReference>
<feature type="active site" description="Nucleophile" evidence="9">
    <location>
        <position position="174"/>
    </location>
</feature>
<dbReference type="InterPro" id="IPR006311">
    <property type="entry name" value="TAT_signal"/>
</dbReference>
<dbReference type="GO" id="GO:0016757">
    <property type="term" value="F:glycosyltransferase activity"/>
    <property type="evidence" value="ECO:0007669"/>
    <property type="project" value="UniProtKB-KW"/>
</dbReference>
<dbReference type="FunFam" id="2.40.440.10:FF:000002">
    <property type="entry name" value="L,D-transpeptidase ErfK/SrfK"/>
    <property type="match status" value="1"/>
</dbReference>
<evidence type="ECO:0000256" key="3">
    <source>
        <dbReference type="ARBA" id="ARBA00022676"/>
    </source>
</evidence>
<dbReference type="AlphaFoldDB" id="A0A2P7AY35"/>
<dbReference type="PROSITE" id="PS52029">
    <property type="entry name" value="LD_TPASE"/>
    <property type="match status" value="1"/>
</dbReference>
<evidence type="ECO:0000256" key="8">
    <source>
        <dbReference type="ARBA" id="ARBA00023316"/>
    </source>
</evidence>
<evidence type="ECO:0000256" key="6">
    <source>
        <dbReference type="ARBA" id="ARBA00022960"/>
    </source>
</evidence>
<dbReference type="RefSeq" id="WP_106666957.1">
    <property type="nucleotide sequence ID" value="NZ_PGGM01000016.1"/>
</dbReference>
<dbReference type="GO" id="GO:0071555">
    <property type="term" value="P:cell wall organization"/>
    <property type="evidence" value="ECO:0007669"/>
    <property type="project" value="UniProtKB-UniRule"/>
</dbReference>
<dbReference type="InterPro" id="IPR038063">
    <property type="entry name" value="Transpep_catalytic_dom"/>
</dbReference>
<dbReference type="PANTHER" id="PTHR30582:SF24">
    <property type="entry name" value="L,D-TRANSPEPTIDASE ERFK_SRFK-RELATED"/>
    <property type="match status" value="1"/>
</dbReference>
<dbReference type="OrthoDB" id="9795305at2"/>
<dbReference type="Gene3D" id="2.40.440.10">
    <property type="entry name" value="L,D-transpeptidase catalytic domain-like"/>
    <property type="match status" value="1"/>
</dbReference>
<evidence type="ECO:0000256" key="1">
    <source>
        <dbReference type="ARBA" id="ARBA00004752"/>
    </source>
</evidence>
<comment type="similarity">
    <text evidence="2">Belongs to the YkuD family.</text>
</comment>
<evidence type="ECO:0000256" key="7">
    <source>
        <dbReference type="ARBA" id="ARBA00022984"/>
    </source>
</evidence>
<keyword evidence="8 9" id="KW-0961">Cell wall biogenesis/degradation</keyword>
<evidence type="ECO:0000313" key="12">
    <source>
        <dbReference type="Proteomes" id="UP000241764"/>
    </source>
</evidence>
<organism evidence="11 12">
    <name type="scientific">Phyllobacterium sophorae</name>
    <dbReference type="NCBI Taxonomy" id="1520277"/>
    <lineage>
        <taxon>Bacteria</taxon>
        <taxon>Pseudomonadati</taxon>
        <taxon>Pseudomonadota</taxon>
        <taxon>Alphaproteobacteria</taxon>
        <taxon>Hyphomicrobiales</taxon>
        <taxon>Phyllobacteriaceae</taxon>
        <taxon>Phyllobacterium</taxon>
    </lineage>
</organism>
<dbReference type="InterPro" id="IPR005490">
    <property type="entry name" value="LD_TPept_cat_dom"/>
</dbReference>
<accession>A0A2P7AY35</accession>
<evidence type="ECO:0000256" key="2">
    <source>
        <dbReference type="ARBA" id="ARBA00005992"/>
    </source>
</evidence>
<comment type="caution">
    <text evidence="11">The sequence shown here is derived from an EMBL/GenBank/DDBJ whole genome shotgun (WGS) entry which is preliminary data.</text>
</comment>
<dbReference type="PROSITE" id="PS51257">
    <property type="entry name" value="PROKAR_LIPOPROTEIN"/>
    <property type="match status" value="1"/>
</dbReference>
<keyword evidence="12" id="KW-1185">Reference proteome</keyword>
<keyword evidence="5" id="KW-0378">Hydrolase</keyword>
<dbReference type="Proteomes" id="UP000241764">
    <property type="component" value="Unassembled WGS sequence"/>
</dbReference>
<keyword evidence="3" id="KW-0328">Glycosyltransferase</keyword>
<dbReference type="InterPro" id="IPR050979">
    <property type="entry name" value="LD-transpeptidase"/>
</dbReference>
<dbReference type="PANTHER" id="PTHR30582">
    <property type="entry name" value="L,D-TRANSPEPTIDASE"/>
    <property type="match status" value="1"/>
</dbReference>
<evidence type="ECO:0000256" key="4">
    <source>
        <dbReference type="ARBA" id="ARBA00022679"/>
    </source>
</evidence>
<feature type="active site" description="Proton donor/acceptor" evidence="9">
    <location>
        <position position="158"/>
    </location>
</feature>
<reference evidence="12" key="1">
    <citation type="submission" date="2017-11" db="EMBL/GenBank/DDBJ databases">
        <authorList>
            <person name="Kuznetsova I."/>
            <person name="Sazanova A."/>
            <person name="Chirak E."/>
            <person name="Safronova V."/>
            <person name="Willems A."/>
        </authorList>
    </citation>
    <scope>NUCLEOTIDE SEQUENCE [LARGE SCALE GENOMIC DNA]</scope>
    <source>
        <strain evidence="12">CCBAU 03422</strain>
    </source>
</reference>
<evidence type="ECO:0000259" key="10">
    <source>
        <dbReference type="PROSITE" id="PS52029"/>
    </source>
</evidence>
<evidence type="ECO:0000313" key="11">
    <source>
        <dbReference type="EMBL" id="PSH59129.1"/>
    </source>
</evidence>
<keyword evidence="4" id="KW-0808">Transferase</keyword>
<dbReference type="GO" id="GO:0005576">
    <property type="term" value="C:extracellular region"/>
    <property type="evidence" value="ECO:0007669"/>
    <property type="project" value="TreeGrafter"/>
</dbReference>
<dbReference type="Pfam" id="PF03734">
    <property type="entry name" value="YkuD"/>
    <property type="match status" value="1"/>
</dbReference>
<dbReference type="UniPathway" id="UPA00219"/>
<keyword evidence="7 9" id="KW-0573">Peptidoglycan synthesis</keyword>